<accession>R7TWD2</accession>
<proteinExistence type="predicted"/>
<dbReference type="EnsemblMetazoa" id="CapteT188298">
    <property type="protein sequence ID" value="CapteP188298"/>
    <property type="gene ID" value="CapteG188298"/>
</dbReference>
<dbReference type="AlphaFoldDB" id="R7TWD2"/>
<evidence type="ECO:0000313" key="2">
    <source>
        <dbReference type="EMBL" id="ELT97887.1"/>
    </source>
</evidence>
<keyword evidence="4" id="KW-1185">Reference proteome</keyword>
<dbReference type="OrthoDB" id="9978460at2759"/>
<protein>
    <submittedName>
        <fullName evidence="2 3">Uncharacterized protein</fullName>
    </submittedName>
</protein>
<dbReference type="Proteomes" id="UP000014760">
    <property type="component" value="Unassembled WGS sequence"/>
</dbReference>
<dbReference type="EMBL" id="KB308442">
    <property type="protein sequence ID" value="ELT97887.1"/>
    <property type="molecule type" value="Genomic_DNA"/>
</dbReference>
<evidence type="ECO:0000256" key="1">
    <source>
        <dbReference type="SAM" id="MobiDB-lite"/>
    </source>
</evidence>
<reference evidence="4" key="1">
    <citation type="submission" date="2012-12" db="EMBL/GenBank/DDBJ databases">
        <authorList>
            <person name="Hellsten U."/>
            <person name="Grimwood J."/>
            <person name="Chapman J.A."/>
            <person name="Shapiro H."/>
            <person name="Aerts A."/>
            <person name="Otillar R.P."/>
            <person name="Terry A.Y."/>
            <person name="Boore J.L."/>
            <person name="Simakov O."/>
            <person name="Marletaz F."/>
            <person name="Cho S.-J."/>
            <person name="Edsinger-Gonzales E."/>
            <person name="Havlak P."/>
            <person name="Kuo D.-H."/>
            <person name="Larsson T."/>
            <person name="Lv J."/>
            <person name="Arendt D."/>
            <person name="Savage R."/>
            <person name="Osoegawa K."/>
            <person name="de Jong P."/>
            <person name="Lindberg D.R."/>
            <person name="Seaver E.C."/>
            <person name="Weisblat D.A."/>
            <person name="Putnam N.H."/>
            <person name="Grigoriev I.V."/>
            <person name="Rokhsar D.S."/>
        </authorList>
    </citation>
    <scope>NUCLEOTIDE SEQUENCE</scope>
    <source>
        <strain evidence="4">I ESC-2004</strain>
    </source>
</reference>
<feature type="region of interest" description="Disordered" evidence="1">
    <location>
        <begin position="60"/>
        <end position="92"/>
    </location>
</feature>
<evidence type="ECO:0000313" key="4">
    <source>
        <dbReference type="Proteomes" id="UP000014760"/>
    </source>
</evidence>
<gene>
    <name evidence="2" type="ORF">CAPTEDRAFT_188298</name>
</gene>
<evidence type="ECO:0000313" key="3">
    <source>
        <dbReference type="EnsemblMetazoa" id="CapteP188298"/>
    </source>
</evidence>
<name>R7TWD2_CAPTE</name>
<dbReference type="HOGENOM" id="CLU_2212423_0_0_1"/>
<organism evidence="2">
    <name type="scientific">Capitella teleta</name>
    <name type="common">Polychaete worm</name>
    <dbReference type="NCBI Taxonomy" id="283909"/>
    <lineage>
        <taxon>Eukaryota</taxon>
        <taxon>Metazoa</taxon>
        <taxon>Spiralia</taxon>
        <taxon>Lophotrochozoa</taxon>
        <taxon>Annelida</taxon>
        <taxon>Polychaeta</taxon>
        <taxon>Sedentaria</taxon>
        <taxon>Scolecida</taxon>
        <taxon>Capitellidae</taxon>
        <taxon>Capitella</taxon>
    </lineage>
</organism>
<reference evidence="2 4" key="2">
    <citation type="journal article" date="2013" name="Nature">
        <title>Insights into bilaterian evolution from three spiralian genomes.</title>
        <authorList>
            <person name="Simakov O."/>
            <person name="Marletaz F."/>
            <person name="Cho S.J."/>
            <person name="Edsinger-Gonzales E."/>
            <person name="Havlak P."/>
            <person name="Hellsten U."/>
            <person name="Kuo D.H."/>
            <person name="Larsson T."/>
            <person name="Lv J."/>
            <person name="Arendt D."/>
            <person name="Savage R."/>
            <person name="Osoegawa K."/>
            <person name="de Jong P."/>
            <person name="Grimwood J."/>
            <person name="Chapman J.A."/>
            <person name="Shapiro H."/>
            <person name="Aerts A."/>
            <person name="Otillar R.P."/>
            <person name="Terry A.Y."/>
            <person name="Boore J.L."/>
            <person name="Grigoriev I.V."/>
            <person name="Lindberg D.R."/>
            <person name="Seaver E.C."/>
            <person name="Weisblat D.A."/>
            <person name="Putnam N.H."/>
            <person name="Rokhsar D.S."/>
        </authorList>
    </citation>
    <scope>NUCLEOTIDE SEQUENCE</scope>
    <source>
        <strain evidence="2 4">I ESC-2004</strain>
    </source>
</reference>
<sequence length="107" mass="12778">MALCDAASINIENQKQRAYVEEKQRDLLYGRFNKRDTQPKQDEKLQAKLDHVNKMRRLYMHPRSTRMSPSLHGMDSNRLKTRQNPDEWEEEVDDLVKWTNSLDDSMI</sequence>
<dbReference type="STRING" id="283909.R7TWD2"/>
<reference evidence="3" key="3">
    <citation type="submission" date="2015-06" db="UniProtKB">
        <authorList>
            <consortium name="EnsemblMetazoa"/>
        </authorList>
    </citation>
    <scope>IDENTIFICATION</scope>
</reference>
<dbReference type="EMBL" id="AMQN01010705">
    <property type="status" value="NOT_ANNOTATED_CDS"/>
    <property type="molecule type" value="Genomic_DNA"/>
</dbReference>